<protein>
    <submittedName>
        <fullName evidence="2">Uncharacterized protein</fullName>
    </submittedName>
</protein>
<feature type="region of interest" description="Disordered" evidence="1">
    <location>
        <begin position="1"/>
        <end position="51"/>
    </location>
</feature>
<accession>W4FFM3</accession>
<dbReference type="AlphaFoldDB" id="W4FFM3"/>
<dbReference type="GO" id="GO:0003690">
    <property type="term" value="F:double-stranded DNA binding"/>
    <property type="evidence" value="ECO:0007669"/>
    <property type="project" value="InterPro"/>
</dbReference>
<dbReference type="GO" id="GO:0051276">
    <property type="term" value="P:chromosome organization"/>
    <property type="evidence" value="ECO:0007669"/>
    <property type="project" value="TreeGrafter"/>
</dbReference>
<evidence type="ECO:0000256" key="1">
    <source>
        <dbReference type="SAM" id="MobiDB-lite"/>
    </source>
</evidence>
<feature type="compositionally biased region" description="Pro residues" evidence="1">
    <location>
        <begin position="39"/>
        <end position="51"/>
    </location>
</feature>
<dbReference type="GO" id="GO:0042023">
    <property type="term" value="P:DNA endoreduplication"/>
    <property type="evidence" value="ECO:0007669"/>
    <property type="project" value="InterPro"/>
</dbReference>
<dbReference type="OrthoDB" id="167469at2759"/>
<proteinExistence type="predicted"/>
<name>W4FFM3_APHAT</name>
<dbReference type="EMBL" id="KI913213">
    <property type="protein sequence ID" value="ETV66317.1"/>
    <property type="molecule type" value="Genomic_DNA"/>
</dbReference>
<dbReference type="GO" id="GO:0009330">
    <property type="term" value="C:DNA topoisomerase type II (double strand cut, ATP-hydrolyzing) complex"/>
    <property type="evidence" value="ECO:0007669"/>
    <property type="project" value="InterPro"/>
</dbReference>
<evidence type="ECO:0000313" key="2">
    <source>
        <dbReference type="EMBL" id="ETV66317.1"/>
    </source>
</evidence>
<dbReference type="VEuPathDB" id="FungiDB:H257_17218"/>
<reference evidence="2" key="1">
    <citation type="submission" date="2013-12" db="EMBL/GenBank/DDBJ databases">
        <title>The Genome Sequence of Aphanomyces astaci APO3.</title>
        <authorList>
            <consortium name="The Broad Institute Genomics Platform"/>
            <person name="Russ C."/>
            <person name="Tyler B."/>
            <person name="van West P."/>
            <person name="Dieguez-Uribeondo J."/>
            <person name="Young S.K."/>
            <person name="Zeng Q."/>
            <person name="Gargeya S."/>
            <person name="Fitzgerald M."/>
            <person name="Abouelleil A."/>
            <person name="Alvarado L."/>
            <person name="Chapman S.B."/>
            <person name="Gainer-Dewar J."/>
            <person name="Goldberg J."/>
            <person name="Griggs A."/>
            <person name="Gujja S."/>
            <person name="Hansen M."/>
            <person name="Howarth C."/>
            <person name="Imamovic A."/>
            <person name="Ireland A."/>
            <person name="Larimer J."/>
            <person name="McCowan C."/>
            <person name="Murphy C."/>
            <person name="Pearson M."/>
            <person name="Poon T.W."/>
            <person name="Priest M."/>
            <person name="Roberts A."/>
            <person name="Saif S."/>
            <person name="Shea T."/>
            <person name="Sykes S."/>
            <person name="Wortman J."/>
            <person name="Nusbaum C."/>
            <person name="Birren B."/>
        </authorList>
    </citation>
    <scope>NUCLEOTIDE SEQUENCE [LARGE SCALE GENOMIC DNA]</scope>
    <source>
        <strain evidence="2">APO3</strain>
    </source>
</reference>
<dbReference type="PANTHER" id="PTHR34810">
    <property type="entry name" value="DNA-BINDING PROTEIN BIN4"/>
    <property type="match status" value="1"/>
</dbReference>
<sequence length="189" mass="20104">MSSPTGGTGRARANDDDFVPGPHDPQPTTAPDAPSNPTKKPPPGPPLSTLPLVLPPSFPSRTTVLVQLDDSTMDLSGDVGAIGRFHVHDTMSQVLLDLKGEQYVGHVIPCNSYLVVSMGATEAKVDCLVNDVCHATKHRNVLNLMKGVVTAGTWKEEDAPAPRPRSSSKKTKRVVRQKMAVAATIPAKK</sequence>
<gene>
    <name evidence="2" type="ORF">H257_17218</name>
</gene>
<feature type="region of interest" description="Disordered" evidence="1">
    <location>
        <begin position="155"/>
        <end position="175"/>
    </location>
</feature>
<dbReference type="PANTHER" id="PTHR34810:SF1">
    <property type="entry name" value="DNA-BINDING PROTEIN BIN4"/>
    <property type="match status" value="1"/>
</dbReference>
<dbReference type="InterPro" id="IPR033246">
    <property type="entry name" value="BIN4"/>
</dbReference>
<dbReference type="GeneID" id="20819214"/>
<organism evidence="2">
    <name type="scientific">Aphanomyces astaci</name>
    <name type="common">Crayfish plague agent</name>
    <dbReference type="NCBI Taxonomy" id="112090"/>
    <lineage>
        <taxon>Eukaryota</taxon>
        <taxon>Sar</taxon>
        <taxon>Stramenopiles</taxon>
        <taxon>Oomycota</taxon>
        <taxon>Saprolegniomycetes</taxon>
        <taxon>Saprolegniales</taxon>
        <taxon>Verrucalvaceae</taxon>
        <taxon>Aphanomyces</taxon>
    </lineage>
</organism>
<feature type="compositionally biased region" description="Basic residues" evidence="1">
    <location>
        <begin position="166"/>
        <end position="175"/>
    </location>
</feature>
<dbReference type="RefSeq" id="XP_009844223.1">
    <property type="nucleotide sequence ID" value="XM_009845921.1"/>
</dbReference>
<dbReference type="GO" id="GO:0005634">
    <property type="term" value="C:nucleus"/>
    <property type="evidence" value="ECO:0007669"/>
    <property type="project" value="TreeGrafter"/>
</dbReference>
<dbReference type="STRING" id="112090.W4FFM3"/>